<dbReference type="InterPro" id="IPR052928">
    <property type="entry name" value="Desiccation-related_membrane"/>
</dbReference>
<keyword evidence="1" id="KW-1133">Transmembrane helix</keyword>
<keyword evidence="3" id="KW-1185">Reference proteome</keyword>
<reference evidence="2 3" key="1">
    <citation type="submission" date="2023-01" db="EMBL/GenBank/DDBJ databases">
        <title>Cultivation and genomic characterization of new, ubiquitous marine nitrite-oxidizing bacteria from the Nitrospirales.</title>
        <authorList>
            <person name="Mueller A.J."/>
            <person name="Daebeler A."/>
            <person name="Herbold C.W."/>
            <person name="Kirkegaard R.H."/>
            <person name="Daims H."/>
        </authorList>
    </citation>
    <scope>NUCLEOTIDE SEQUENCE [LARGE SCALE GENOMIC DNA]</scope>
    <source>
        <strain evidence="2 3">VA</strain>
    </source>
</reference>
<evidence type="ECO:0000313" key="3">
    <source>
        <dbReference type="Proteomes" id="UP001302719"/>
    </source>
</evidence>
<sequence>MKQYDRDATPGKMVSVFITGIIIGTVTTFLLCPQSGRESRGQIRDYVRRKGEDLNDLQERTVETYQDIVSGTRKGWEDIQETIQDAVHAGMDEFRKELNDIKSKV</sequence>
<dbReference type="RefSeq" id="WP_312640351.1">
    <property type="nucleotide sequence ID" value="NZ_CP116967.1"/>
</dbReference>
<feature type="transmembrane region" description="Helical" evidence="1">
    <location>
        <begin position="12"/>
        <end position="32"/>
    </location>
</feature>
<dbReference type="Pfam" id="PF12732">
    <property type="entry name" value="YtxH"/>
    <property type="match status" value="1"/>
</dbReference>
<dbReference type="KEGG" id="nall:PP769_11965"/>
<accession>A0AA96G7R0</accession>
<gene>
    <name evidence="2" type="ORF">PP769_11965</name>
</gene>
<dbReference type="Proteomes" id="UP001302719">
    <property type="component" value="Chromosome"/>
</dbReference>
<proteinExistence type="predicted"/>
<evidence type="ECO:0000256" key="1">
    <source>
        <dbReference type="SAM" id="Phobius"/>
    </source>
</evidence>
<dbReference type="AlphaFoldDB" id="A0AA96G7R0"/>
<dbReference type="PANTHER" id="PTHR35792">
    <property type="entry name" value="GENERAL STRESS PROTEIN"/>
    <property type="match status" value="1"/>
</dbReference>
<evidence type="ECO:0000313" key="2">
    <source>
        <dbReference type="EMBL" id="WNM56693.1"/>
    </source>
</evidence>
<dbReference type="InterPro" id="IPR024623">
    <property type="entry name" value="YtxH"/>
</dbReference>
<protein>
    <submittedName>
        <fullName evidence="2">YtxH domain-containing protein</fullName>
    </submittedName>
</protein>
<organism evidence="2 3">
    <name type="scientific">Candidatus Nitrospira allomarina</name>
    <dbReference type="NCBI Taxonomy" id="3020900"/>
    <lineage>
        <taxon>Bacteria</taxon>
        <taxon>Pseudomonadati</taxon>
        <taxon>Nitrospirota</taxon>
        <taxon>Nitrospiria</taxon>
        <taxon>Nitrospirales</taxon>
        <taxon>Nitrospiraceae</taxon>
        <taxon>Nitrospira</taxon>
    </lineage>
</organism>
<dbReference type="EMBL" id="CP116967">
    <property type="protein sequence ID" value="WNM56693.1"/>
    <property type="molecule type" value="Genomic_DNA"/>
</dbReference>
<keyword evidence="1" id="KW-0472">Membrane</keyword>
<keyword evidence="1" id="KW-0812">Transmembrane</keyword>
<dbReference type="PANTHER" id="PTHR35792:SF2">
    <property type="entry name" value="GENERAL STRESS PROTEIN"/>
    <property type="match status" value="1"/>
</dbReference>
<name>A0AA96G7R0_9BACT</name>